<protein>
    <submittedName>
        <fullName evidence="3">DUF4097 domain-containing protein</fullName>
    </submittedName>
</protein>
<evidence type="ECO:0000259" key="2">
    <source>
        <dbReference type="Pfam" id="PF13349"/>
    </source>
</evidence>
<dbReference type="InterPro" id="IPR025164">
    <property type="entry name" value="Toastrack_DUF4097"/>
</dbReference>
<dbReference type="PANTHER" id="PTHR34094">
    <property type="match status" value="1"/>
</dbReference>
<feature type="chain" id="PRO_5045818221" evidence="1">
    <location>
        <begin position="30"/>
        <end position="318"/>
    </location>
</feature>
<dbReference type="RefSeq" id="WP_252797392.1">
    <property type="nucleotide sequence ID" value="NZ_CP097118.1"/>
</dbReference>
<feature type="signal peptide" evidence="1">
    <location>
        <begin position="1"/>
        <end position="29"/>
    </location>
</feature>
<evidence type="ECO:0000313" key="3">
    <source>
        <dbReference type="EMBL" id="USS88103.1"/>
    </source>
</evidence>
<feature type="domain" description="DUF4097" evidence="2">
    <location>
        <begin position="46"/>
        <end position="227"/>
    </location>
</feature>
<organism evidence="3 4">
    <name type="scientific">Fructilactobacillus hinvesii</name>
    <dbReference type="NCBI Taxonomy" id="2940300"/>
    <lineage>
        <taxon>Bacteria</taxon>
        <taxon>Bacillati</taxon>
        <taxon>Bacillota</taxon>
        <taxon>Bacilli</taxon>
        <taxon>Lactobacillales</taxon>
        <taxon>Lactobacillaceae</taxon>
        <taxon>Fructilactobacillus</taxon>
    </lineage>
</organism>
<proteinExistence type="predicted"/>
<sequence length="318" mass="34573">MNKKFIGLNILGLALAIVPTVLLPKSSQAATSTQTIKNTAQLNTLKINVPAVLTVKSGNEFTVQSNFSSQQKPHVDKKGNQIEVTVKDQKLWDEVNHSHHGKLKHKVVITLPQVANPQTVKINSGTLNFKTPTTVQNFQATSNIWDITLTQANFKQTTLKSDGGDVNSNNSHIGKTTINSASGDVHLKNTKTQAAQIESEGGDVLLKNVNSAQPVKINSGSGDILLENNTFTKTDLKSDGGDIKIRDLIAKDLTFNSGSGDVMMVNQKIANYDRLKIDSESGDVQIKNAKINSSKINTDDGDLKLKNVKIKHKDNQED</sequence>
<evidence type="ECO:0000313" key="4">
    <source>
        <dbReference type="Proteomes" id="UP001057025"/>
    </source>
</evidence>
<dbReference type="PANTHER" id="PTHR34094:SF1">
    <property type="entry name" value="PROTEIN FAM185A"/>
    <property type="match status" value="1"/>
</dbReference>
<keyword evidence="4" id="KW-1185">Reference proteome</keyword>
<dbReference type="Proteomes" id="UP001057025">
    <property type="component" value="Chromosome"/>
</dbReference>
<reference evidence="3" key="1">
    <citation type="submission" date="2022-05" db="EMBL/GenBank/DDBJ databases">
        <authorList>
            <person name="Oliphant S.A."/>
            <person name="Watson-Haigh N.S."/>
            <person name="Sumby K.M."/>
            <person name="Gardner J.M."/>
            <person name="Jiranek V."/>
        </authorList>
    </citation>
    <scope>NUCLEOTIDE SEQUENCE</scope>
    <source>
        <strain evidence="3">KI11_C11</strain>
    </source>
</reference>
<accession>A0ABY5BSK1</accession>
<dbReference type="Pfam" id="PF13349">
    <property type="entry name" value="DUF4097"/>
    <property type="match status" value="2"/>
</dbReference>
<feature type="domain" description="DUF4097" evidence="2">
    <location>
        <begin position="234"/>
        <end position="311"/>
    </location>
</feature>
<keyword evidence="1" id="KW-0732">Signal</keyword>
<name>A0ABY5BSK1_9LACO</name>
<gene>
    <name evidence="3" type="ORF">M3M39_01040</name>
</gene>
<dbReference type="EMBL" id="CP097118">
    <property type="protein sequence ID" value="USS88103.1"/>
    <property type="molecule type" value="Genomic_DNA"/>
</dbReference>
<evidence type="ECO:0000256" key="1">
    <source>
        <dbReference type="SAM" id="SignalP"/>
    </source>
</evidence>